<protein>
    <submittedName>
        <fullName evidence="1">Uncharacterized protein</fullName>
    </submittedName>
</protein>
<dbReference type="AlphaFoldDB" id="A0A0S3RFD7"/>
<gene>
    <name evidence="1" type="primary">Vigan.02G229400</name>
    <name evidence="1" type="ORF">VIGAN_02229400</name>
</gene>
<evidence type="ECO:0000313" key="2">
    <source>
        <dbReference type="Proteomes" id="UP000291084"/>
    </source>
</evidence>
<name>A0A0S3RFD7_PHAAN</name>
<dbReference type="EMBL" id="AP015035">
    <property type="protein sequence ID" value="BAT79412.1"/>
    <property type="molecule type" value="Genomic_DNA"/>
</dbReference>
<accession>A0A0S3RFD7</accession>
<evidence type="ECO:0000313" key="1">
    <source>
        <dbReference type="EMBL" id="BAT79412.1"/>
    </source>
</evidence>
<reference evidence="1 2" key="1">
    <citation type="journal article" date="2015" name="Sci. Rep.">
        <title>The power of single molecule real-time sequencing technology in the de novo assembly of a eukaryotic genome.</title>
        <authorList>
            <person name="Sakai H."/>
            <person name="Naito K."/>
            <person name="Ogiso-Tanaka E."/>
            <person name="Takahashi Y."/>
            <person name="Iseki K."/>
            <person name="Muto C."/>
            <person name="Satou K."/>
            <person name="Teruya K."/>
            <person name="Shiroma A."/>
            <person name="Shimoji M."/>
            <person name="Hirano T."/>
            <person name="Itoh T."/>
            <person name="Kaga A."/>
            <person name="Tomooka N."/>
        </authorList>
    </citation>
    <scope>NUCLEOTIDE SEQUENCE [LARGE SCALE GENOMIC DNA]</scope>
    <source>
        <strain evidence="2">cv. Shumari</strain>
    </source>
</reference>
<dbReference type="Proteomes" id="UP000291084">
    <property type="component" value="Chromosome 2"/>
</dbReference>
<sequence length="98" mass="10561">MPMHGQTFVFSCIGRSNMNLSLPLTPISLKISSFLSFFTNLILANESNLSRTPALVNHSILLSCPGTLAWQSSSVALPCKCKKSPLSITDLSLLLPTP</sequence>
<keyword evidence="2" id="KW-1185">Reference proteome</keyword>
<proteinExistence type="predicted"/>
<organism evidence="1 2">
    <name type="scientific">Vigna angularis var. angularis</name>
    <dbReference type="NCBI Taxonomy" id="157739"/>
    <lineage>
        <taxon>Eukaryota</taxon>
        <taxon>Viridiplantae</taxon>
        <taxon>Streptophyta</taxon>
        <taxon>Embryophyta</taxon>
        <taxon>Tracheophyta</taxon>
        <taxon>Spermatophyta</taxon>
        <taxon>Magnoliopsida</taxon>
        <taxon>eudicotyledons</taxon>
        <taxon>Gunneridae</taxon>
        <taxon>Pentapetalae</taxon>
        <taxon>rosids</taxon>
        <taxon>fabids</taxon>
        <taxon>Fabales</taxon>
        <taxon>Fabaceae</taxon>
        <taxon>Papilionoideae</taxon>
        <taxon>50 kb inversion clade</taxon>
        <taxon>NPAAA clade</taxon>
        <taxon>indigoferoid/millettioid clade</taxon>
        <taxon>Phaseoleae</taxon>
        <taxon>Vigna</taxon>
    </lineage>
</organism>